<proteinExistence type="predicted"/>
<organism evidence="2 3">
    <name type="scientific">Nyctereutes procyonoides</name>
    <name type="common">Raccoon dog</name>
    <name type="synonym">Canis procyonoides</name>
    <dbReference type="NCBI Taxonomy" id="34880"/>
    <lineage>
        <taxon>Eukaryota</taxon>
        <taxon>Metazoa</taxon>
        <taxon>Chordata</taxon>
        <taxon>Craniata</taxon>
        <taxon>Vertebrata</taxon>
        <taxon>Euteleostomi</taxon>
        <taxon>Mammalia</taxon>
        <taxon>Eutheria</taxon>
        <taxon>Laurasiatheria</taxon>
        <taxon>Carnivora</taxon>
        <taxon>Caniformia</taxon>
        <taxon>Canidae</taxon>
        <taxon>Nyctereutes</taxon>
    </lineage>
</organism>
<evidence type="ECO:0000313" key="2">
    <source>
        <dbReference type="EMBL" id="CAD7693002.1"/>
    </source>
</evidence>
<feature type="region of interest" description="Disordered" evidence="1">
    <location>
        <begin position="1"/>
        <end position="91"/>
    </location>
</feature>
<name>A0A811ZWZ2_NYCPR</name>
<evidence type="ECO:0000313" key="3">
    <source>
        <dbReference type="Proteomes" id="UP000645828"/>
    </source>
</evidence>
<protein>
    <submittedName>
        <fullName evidence="2">(raccoon dog) hypothetical protein</fullName>
    </submittedName>
</protein>
<accession>A0A811ZWZ2</accession>
<dbReference type="EMBL" id="CAJHUB010000776">
    <property type="protein sequence ID" value="CAD7693002.1"/>
    <property type="molecule type" value="Genomic_DNA"/>
</dbReference>
<dbReference type="Proteomes" id="UP000645828">
    <property type="component" value="Unassembled WGS sequence"/>
</dbReference>
<sequence>MHLLHPQIPDPRQRRENTSPPGVDPPRKAGAVDSDPSTPLWAREQSQRWPQPGRAGHRCVQLQIAGRGVLRRRRQRPTEGLHEPKEIADTR</sequence>
<keyword evidence="3" id="KW-1185">Reference proteome</keyword>
<gene>
    <name evidence="2" type="ORF">NYPRO_LOCUS25794</name>
</gene>
<feature type="compositionally biased region" description="Basic and acidic residues" evidence="1">
    <location>
        <begin position="76"/>
        <end position="91"/>
    </location>
</feature>
<evidence type="ECO:0000256" key="1">
    <source>
        <dbReference type="SAM" id="MobiDB-lite"/>
    </source>
</evidence>
<reference evidence="2" key="1">
    <citation type="submission" date="2020-12" db="EMBL/GenBank/DDBJ databases">
        <authorList>
            <consortium name="Molecular Ecology Group"/>
        </authorList>
    </citation>
    <scope>NUCLEOTIDE SEQUENCE</scope>
    <source>
        <strain evidence="2">TBG_1078</strain>
    </source>
</reference>
<dbReference type="AlphaFoldDB" id="A0A811ZWZ2"/>
<comment type="caution">
    <text evidence="2">The sequence shown here is derived from an EMBL/GenBank/DDBJ whole genome shotgun (WGS) entry which is preliminary data.</text>
</comment>